<feature type="compositionally biased region" description="Low complexity" evidence="1">
    <location>
        <begin position="179"/>
        <end position="236"/>
    </location>
</feature>
<feature type="region of interest" description="Disordered" evidence="1">
    <location>
        <begin position="169"/>
        <end position="236"/>
    </location>
</feature>
<dbReference type="PROSITE" id="PS00018">
    <property type="entry name" value="EF_HAND_1"/>
    <property type="match status" value="1"/>
</dbReference>
<evidence type="ECO:0000259" key="2">
    <source>
        <dbReference type="Pfam" id="PF03732"/>
    </source>
</evidence>
<dbReference type="InterPro" id="IPR005162">
    <property type="entry name" value="Retrotrans_gag_dom"/>
</dbReference>
<protein>
    <recommendedName>
        <fullName evidence="2">Retrotransposon gag domain-containing protein</fullName>
    </recommendedName>
</protein>
<proteinExistence type="predicted"/>
<dbReference type="InterPro" id="IPR018247">
    <property type="entry name" value="EF_Hand_1_Ca_BS"/>
</dbReference>
<dbReference type="AlphaFoldDB" id="A0A8S9H5S4"/>
<dbReference type="Pfam" id="PF03732">
    <property type="entry name" value="Retrotrans_gag"/>
    <property type="match status" value="1"/>
</dbReference>
<reference evidence="3" key="1">
    <citation type="submission" date="2019-12" db="EMBL/GenBank/DDBJ databases">
        <title>Genome sequencing and annotation of Brassica cretica.</title>
        <authorList>
            <person name="Studholme D.J."/>
            <person name="Sarris P.F."/>
        </authorList>
    </citation>
    <scope>NUCLEOTIDE SEQUENCE</scope>
    <source>
        <strain evidence="3">PFS-001/15</strain>
        <tissue evidence="3">Leaf</tissue>
    </source>
</reference>
<evidence type="ECO:0000313" key="3">
    <source>
        <dbReference type="EMBL" id="KAF2553423.1"/>
    </source>
</evidence>
<comment type="caution">
    <text evidence="3">The sequence shown here is derived from an EMBL/GenBank/DDBJ whole genome shotgun (WGS) entry which is preliminary data.</text>
</comment>
<dbReference type="Proteomes" id="UP000712281">
    <property type="component" value="Unassembled WGS sequence"/>
</dbReference>
<accession>A0A8S9H5S4</accession>
<feature type="domain" description="Retrotransposon gag" evidence="2">
    <location>
        <begin position="104"/>
        <end position="155"/>
    </location>
</feature>
<evidence type="ECO:0000256" key="1">
    <source>
        <dbReference type="SAM" id="MobiDB-lite"/>
    </source>
</evidence>
<name>A0A8S9H5S4_BRACR</name>
<sequence length="526" mass="60074">MTWWQPPLRLDSWKPVQSWFRDDSEESGDFGVFWSLLSAELHRCIRCLAIDGDFLTVRLNPYFDTRYIFELSFKFHWFEVNHHPVAEVMPVLLKSVPEDHHFCKLFPYTVAEDATQWFKKLPPRSLTAWNDMRDAFLNKFLYDAVANLEIEMKSIKRYMVEGDEQHVSGELSRVEEADISGTTSTSTDGRTSTSIDGTTSKSTDGRTSTSIDGTTSTSTDGTTSTSIDGTTSTSTNGTTSTFIDGTNSKTIDRTSTTNDTDFFHRSIPLEIPERSSFPQDIADSTLKSIDISSCDPTSDRDREMTMKDFLELEEFLELEDGEKIEDLDSSREVTMEDFLELDEWLEDMDQYSKKKLDDDQHTLRGDLETSPKVSIDRHQPDGIDRQSPHIINQRPPYIIDRQSADSIDLHPHSIIDRHTPDCIDRHPLLDESHSYIVELEQVEERVHESEASHNADSKNLRPLICAEEVAGFHKRVKRIHDPVKIVVPCNVFEVEFPIPPDKGAHLSSYVEVLVDHQHVEASQRGL</sequence>
<evidence type="ECO:0000313" key="4">
    <source>
        <dbReference type="Proteomes" id="UP000712281"/>
    </source>
</evidence>
<organism evidence="3 4">
    <name type="scientific">Brassica cretica</name>
    <name type="common">Mustard</name>
    <dbReference type="NCBI Taxonomy" id="69181"/>
    <lineage>
        <taxon>Eukaryota</taxon>
        <taxon>Viridiplantae</taxon>
        <taxon>Streptophyta</taxon>
        <taxon>Embryophyta</taxon>
        <taxon>Tracheophyta</taxon>
        <taxon>Spermatophyta</taxon>
        <taxon>Magnoliopsida</taxon>
        <taxon>eudicotyledons</taxon>
        <taxon>Gunneridae</taxon>
        <taxon>Pentapetalae</taxon>
        <taxon>rosids</taxon>
        <taxon>malvids</taxon>
        <taxon>Brassicales</taxon>
        <taxon>Brassicaceae</taxon>
        <taxon>Brassiceae</taxon>
        <taxon>Brassica</taxon>
    </lineage>
</organism>
<dbReference type="EMBL" id="QGKW02001988">
    <property type="protein sequence ID" value="KAF2553423.1"/>
    <property type="molecule type" value="Genomic_DNA"/>
</dbReference>
<gene>
    <name evidence="3" type="ORF">F2Q68_00034695</name>
</gene>